<reference evidence="7 8" key="1">
    <citation type="journal article" date="2018" name="Mycol. Prog.">
        <title>Coniella lustricola, a new species from submerged detritus.</title>
        <authorList>
            <person name="Raudabaugh D.B."/>
            <person name="Iturriaga T."/>
            <person name="Carver A."/>
            <person name="Mondo S."/>
            <person name="Pangilinan J."/>
            <person name="Lipzen A."/>
            <person name="He G."/>
            <person name="Amirebrahimi M."/>
            <person name="Grigoriev I.V."/>
            <person name="Miller A.N."/>
        </authorList>
    </citation>
    <scope>NUCLEOTIDE SEQUENCE [LARGE SCALE GENOMIC DNA]</scope>
    <source>
        <strain evidence="7 8">B22-T-1</strain>
    </source>
</reference>
<evidence type="ECO:0000256" key="2">
    <source>
        <dbReference type="ARBA" id="ARBA00022692"/>
    </source>
</evidence>
<dbReference type="CDD" id="cd00637">
    <property type="entry name" value="7tm_classA_rhodopsin-like"/>
    <property type="match status" value="1"/>
</dbReference>
<evidence type="ECO:0000256" key="6">
    <source>
        <dbReference type="SAM" id="Phobius"/>
    </source>
</evidence>
<evidence type="ECO:0000256" key="3">
    <source>
        <dbReference type="ARBA" id="ARBA00022989"/>
    </source>
</evidence>
<proteinExistence type="predicted"/>
<keyword evidence="8" id="KW-1185">Reference proteome</keyword>
<keyword evidence="3 6" id="KW-1133">Transmembrane helix</keyword>
<dbReference type="AlphaFoldDB" id="A0A2T3ANS4"/>
<dbReference type="STRING" id="2025994.A0A2T3ANS4"/>
<feature type="transmembrane region" description="Helical" evidence="6">
    <location>
        <begin position="378"/>
        <end position="397"/>
    </location>
</feature>
<feature type="transmembrane region" description="Helical" evidence="6">
    <location>
        <begin position="230"/>
        <end position="253"/>
    </location>
</feature>
<keyword evidence="4 6" id="KW-0472">Membrane</keyword>
<organism evidence="7 8">
    <name type="scientific">Coniella lustricola</name>
    <dbReference type="NCBI Taxonomy" id="2025994"/>
    <lineage>
        <taxon>Eukaryota</taxon>
        <taxon>Fungi</taxon>
        <taxon>Dikarya</taxon>
        <taxon>Ascomycota</taxon>
        <taxon>Pezizomycotina</taxon>
        <taxon>Sordariomycetes</taxon>
        <taxon>Sordariomycetidae</taxon>
        <taxon>Diaporthales</taxon>
        <taxon>Schizoparmaceae</taxon>
        <taxon>Coniella</taxon>
    </lineage>
</organism>
<gene>
    <name evidence="7" type="ORF">BD289DRAFT_449168</name>
</gene>
<evidence type="ECO:0000313" key="8">
    <source>
        <dbReference type="Proteomes" id="UP000241462"/>
    </source>
</evidence>
<dbReference type="OrthoDB" id="100006at2759"/>
<dbReference type="Gene3D" id="1.20.1070.10">
    <property type="entry name" value="Rhodopsin 7-helix transmembrane proteins"/>
    <property type="match status" value="1"/>
</dbReference>
<dbReference type="InParanoid" id="A0A2T3ANS4"/>
<dbReference type="PANTHER" id="PTHR23112">
    <property type="entry name" value="G PROTEIN-COUPLED RECEPTOR 157-RELATED"/>
    <property type="match status" value="1"/>
</dbReference>
<feature type="transmembrane region" description="Helical" evidence="6">
    <location>
        <begin position="289"/>
        <end position="310"/>
    </location>
</feature>
<protein>
    <recommendedName>
        <fullName evidence="9">Glucose receptor Git3 N-terminal domain-containing protein</fullName>
    </recommendedName>
</protein>
<accession>A0A2T3ANS4</accession>
<feature type="region of interest" description="Disordered" evidence="5">
    <location>
        <begin position="438"/>
        <end position="473"/>
    </location>
</feature>
<name>A0A2T3ANS4_9PEZI</name>
<dbReference type="GO" id="GO:0004930">
    <property type="term" value="F:G protein-coupled receptor activity"/>
    <property type="evidence" value="ECO:0007669"/>
    <property type="project" value="TreeGrafter"/>
</dbReference>
<evidence type="ECO:0008006" key="9">
    <source>
        <dbReference type="Google" id="ProtNLM"/>
    </source>
</evidence>
<evidence type="ECO:0000256" key="5">
    <source>
        <dbReference type="SAM" id="MobiDB-lite"/>
    </source>
</evidence>
<feature type="transmembrane region" description="Helical" evidence="6">
    <location>
        <begin position="347"/>
        <end position="372"/>
    </location>
</feature>
<dbReference type="GO" id="GO:0005886">
    <property type="term" value="C:plasma membrane"/>
    <property type="evidence" value="ECO:0007669"/>
    <property type="project" value="TreeGrafter"/>
</dbReference>
<comment type="subcellular location">
    <subcellularLocation>
        <location evidence="1">Membrane</location>
        <topology evidence="1">Multi-pass membrane protein</topology>
    </subcellularLocation>
</comment>
<dbReference type="EMBL" id="KZ678372">
    <property type="protein sequence ID" value="PSS05317.1"/>
    <property type="molecule type" value="Genomic_DNA"/>
</dbReference>
<feature type="transmembrane region" description="Helical" evidence="6">
    <location>
        <begin position="157"/>
        <end position="179"/>
    </location>
</feature>
<feature type="transmembrane region" description="Helical" evidence="6">
    <location>
        <begin position="26"/>
        <end position="53"/>
    </location>
</feature>
<feature type="transmembrane region" description="Helical" evidence="6">
    <location>
        <begin position="199"/>
        <end position="218"/>
    </location>
</feature>
<sequence length="496" mass="54779">MSGDPEPKAWDDSSTLTPLPQRARQYVIAIGVIGLVSYLACTALFIFITYRLLQSRFASRKRNGPSRPRAVAATSLSSTTQGGIDDMIYRTFDKMTLGANHQLDLQQQELAGDMTKVLAQQGDANKQDLRKPFNSRSMKPSAADAAGLPSNNSFLTLIYHLLFADMAQSLAYTCSLTWWHKDGIFVPSANCAAQGFLVQLGSVSCAMFLTSISINTLLAMRWGYKFSHRLALTIAAANWIFSFALAFIGIGAFTTLPSENDGWYFARSASLCWINKRYAQRYGFWLQNFWIALSVGITIICYTWIFLSWAHRKWVRTSKPWFGISLSDDQQLSVAAETRTKGHHPAFFVYPIIYILCSGPIIFAGLVAAAGSWATNDYVSTVSVVSSLSGLLDAILWSTTIIFSSHQALEEVGLARYDFVRTPARLYGNIVSVEGATRNRPKGQSLRSSGEGKWRKLNGSDGPARGSSVDTLDGRGEDAIRLDTITTVTVDYLHRP</sequence>
<evidence type="ECO:0000256" key="4">
    <source>
        <dbReference type="ARBA" id="ARBA00023136"/>
    </source>
</evidence>
<keyword evidence="2 6" id="KW-0812">Transmembrane</keyword>
<dbReference type="SUPFAM" id="SSF81321">
    <property type="entry name" value="Family A G protein-coupled receptor-like"/>
    <property type="match status" value="1"/>
</dbReference>
<dbReference type="Proteomes" id="UP000241462">
    <property type="component" value="Unassembled WGS sequence"/>
</dbReference>
<evidence type="ECO:0000313" key="7">
    <source>
        <dbReference type="EMBL" id="PSS05317.1"/>
    </source>
</evidence>
<evidence type="ECO:0000256" key="1">
    <source>
        <dbReference type="ARBA" id="ARBA00004141"/>
    </source>
</evidence>
<dbReference type="GO" id="GO:0007189">
    <property type="term" value="P:adenylate cyclase-activating G protein-coupled receptor signaling pathway"/>
    <property type="evidence" value="ECO:0007669"/>
    <property type="project" value="TreeGrafter"/>
</dbReference>
<dbReference type="PANTHER" id="PTHR23112:SF37">
    <property type="entry name" value="G PROTEIN-COUPLED RECEPTOR GPR1"/>
    <property type="match status" value="1"/>
</dbReference>